<protein>
    <recommendedName>
        <fullName evidence="3">Transcriptional regulator, AbiEi antitoxin, Type IV TA system</fullName>
    </recommendedName>
</protein>
<name>A0A1F6NL74_9BACT</name>
<comment type="caution">
    <text evidence="1">The sequence shown here is derived from an EMBL/GenBank/DDBJ whole genome shotgun (WGS) entry which is preliminary data.</text>
</comment>
<sequence>MAKLMNWHNFEGKMKEKHLLLFSAFDVRKVFPISEIAATFLLYRYAQKKFITRVKRGLYVFPDTLPPDLYLANKLYEPSYISLEFALSYHRVIPENVYEITSVTPKATRRFEALGKAYSYRRINKRMFTGYTAQKQKGFSFIIADAEKAFVDTLYYRLFDGRKPLSRFDKDKINKARALRYAQVFNNEKLISIITTTLR</sequence>
<dbReference type="EMBL" id="MFQR01000024">
    <property type="protein sequence ID" value="OGH84394.1"/>
    <property type="molecule type" value="Genomic_DNA"/>
</dbReference>
<gene>
    <name evidence="1" type="ORF">A2261_02225</name>
</gene>
<evidence type="ECO:0000313" key="2">
    <source>
        <dbReference type="Proteomes" id="UP000177803"/>
    </source>
</evidence>
<dbReference type="AlphaFoldDB" id="A0A1F6NL74"/>
<organism evidence="1 2">
    <name type="scientific">Candidatus Magasanikbacteria bacterium RIFOXYA2_FULL_44_8</name>
    <dbReference type="NCBI Taxonomy" id="1798696"/>
    <lineage>
        <taxon>Bacteria</taxon>
        <taxon>Candidatus Magasanikiibacteriota</taxon>
    </lineage>
</organism>
<dbReference type="Proteomes" id="UP000177803">
    <property type="component" value="Unassembled WGS sequence"/>
</dbReference>
<evidence type="ECO:0000313" key="1">
    <source>
        <dbReference type="EMBL" id="OGH84394.1"/>
    </source>
</evidence>
<accession>A0A1F6NL74</accession>
<reference evidence="1 2" key="1">
    <citation type="journal article" date="2016" name="Nat. Commun.">
        <title>Thousands of microbial genomes shed light on interconnected biogeochemical processes in an aquifer system.</title>
        <authorList>
            <person name="Anantharaman K."/>
            <person name="Brown C.T."/>
            <person name="Hug L.A."/>
            <person name="Sharon I."/>
            <person name="Castelle C.J."/>
            <person name="Probst A.J."/>
            <person name="Thomas B.C."/>
            <person name="Singh A."/>
            <person name="Wilkins M.J."/>
            <person name="Karaoz U."/>
            <person name="Brodie E.L."/>
            <person name="Williams K.H."/>
            <person name="Hubbard S.S."/>
            <person name="Banfield J.F."/>
        </authorList>
    </citation>
    <scope>NUCLEOTIDE SEQUENCE [LARGE SCALE GENOMIC DNA]</scope>
</reference>
<proteinExistence type="predicted"/>
<evidence type="ECO:0008006" key="3">
    <source>
        <dbReference type="Google" id="ProtNLM"/>
    </source>
</evidence>